<name>A0AA46BMP9_9MICO</name>
<evidence type="ECO:0000256" key="5">
    <source>
        <dbReference type="ARBA" id="ARBA00022989"/>
    </source>
</evidence>
<organism evidence="9 10">
    <name type="scientific">Dermatophilus congolensis</name>
    <dbReference type="NCBI Taxonomy" id="1863"/>
    <lineage>
        <taxon>Bacteria</taxon>
        <taxon>Bacillati</taxon>
        <taxon>Actinomycetota</taxon>
        <taxon>Actinomycetes</taxon>
        <taxon>Micrococcales</taxon>
        <taxon>Dermatophilaceae</taxon>
        <taxon>Dermatophilus</taxon>
    </lineage>
</organism>
<dbReference type="RefSeq" id="WP_258553117.1">
    <property type="nucleotide sequence ID" value="NZ_UFYA01000001.1"/>
</dbReference>
<comment type="similarity">
    <text evidence="2">Belongs to the bacterial sugar transferase family.</text>
</comment>
<protein>
    <submittedName>
        <fullName evidence="9">Colanic biosynthesis UDP-glucose lipid carrier transferase</fullName>
    </submittedName>
</protein>
<feature type="transmembrane region" description="Helical" evidence="7">
    <location>
        <begin position="79"/>
        <end position="101"/>
    </location>
</feature>
<gene>
    <name evidence="9" type="primary">wcaJ_1</name>
    <name evidence="9" type="ORF">NCTC7915_00872</name>
</gene>
<comment type="caution">
    <text evidence="9">The sequence shown here is derived from an EMBL/GenBank/DDBJ whole genome shotgun (WGS) entry which is preliminary data.</text>
</comment>
<evidence type="ECO:0000256" key="4">
    <source>
        <dbReference type="ARBA" id="ARBA00022692"/>
    </source>
</evidence>
<accession>A0AA46BMP9</accession>
<keyword evidence="4 7" id="KW-0812">Transmembrane</keyword>
<sequence length="508" mass="56361">MSIHERESVPVQHRTDVEVLGHEQGNDSLSAGDAVRGAARGAWSRMYLHRIVVLDVISAVLGLFLALKIGPTRDEIAGGYILASAPIPLVWVGILALCHAYERRYLGVPDEEYRTVGRAVVGMLGLLAVAGMFTKGQWSRAYIITLLVSLFVLALVNRRIMRWWLHKNRRNGRLMQRTVVVGRADAAAELIRQIKRSPDQGFDVVAVCTSGMDSSWNATSAIEGVPVFGNPSEATSAVDLFDAEVVAVTSHPELAGKSLRRLTWALEERNVELVVSTGLLDVAGPRLSIRQSSDMSLLHIERPAATRQSEILKSIMDRSIAAALIVIFSPLLIGVAVAIKVISPEGPVIFRQQRVGQRGELFTIYKFRSMVPDAEKRLADLLKYNEGNEVQFKMKKDPRIIPGIGSFIRKYSVDELPQLFNVLFGTMSLVGPRPQSQAEVEQYEPDAMRRLHVKPGMTGLWQVSGRSDLDWEQSIRLDLKYVDNWSPIVDLKILVRTFKAVFASSGAY</sequence>
<evidence type="ECO:0000259" key="8">
    <source>
        <dbReference type="Pfam" id="PF02397"/>
    </source>
</evidence>
<feature type="transmembrane region" description="Helical" evidence="7">
    <location>
        <begin position="139"/>
        <end position="160"/>
    </location>
</feature>
<evidence type="ECO:0000256" key="7">
    <source>
        <dbReference type="SAM" id="Phobius"/>
    </source>
</evidence>
<evidence type="ECO:0000256" key="3">
    <source>
        <dbReference type="ARBA" id="ARBA00022679"/>
    </source>
</evidence>
<dbReference type="Proteomes" id="UP000254118">
    <property type="component" value="Unassembled WGS sequence"/>
</dbReference>
<feature type="domain" description="Bacterial sugar transferase" evidence="8">
    <location>
        <begin position="313"/>
        <end position="502"/>
    </location>
</feature>
<evidence type="ECO:0000313" key="10">
    <source>
        <dbReference type="Proteomes" id="UP000254118"/>
    </source>
</evidence>
<dbReference type="GO" id="GO:0016780">
    <property type="term" value="F:phosphotransferase activity, for other substituted phosphate groups"/>
    <property type="evidence" value="ECO:0007669"/>
    <property type="project" value="TreeGrafter"/>
</dbReference>
<feature type="transmembrane region" description="Helical" evidence="7">
    <location>
        <begin position="113"/>
        <end position="133"/>
    </location>
</feature>
<dbReference type="Gene3D" id="3.40.50.720">
    <property type="entry name" value="NAD(P)-binding Rossmann-like Domain"/>
    <property type="match status" value="1"/>
</dbReference>
<dbReference type="InterPro" id="IPR017475">
    <property type="entry name" value="EPS_sugar_tfrase"/>
</dbReference>
<evidence type="ECO:0000313" key="9">
    <source>
        <dbReference type="EMBL" id="STD07865.1"/>
    </source>
</evidence>
<evidence type="ECO:0000256" key="1">
    <source>
        <dbReference type="ARBA" id="ARBA00004141"/>
    </source>
</evidence>
<dbReference type="Pfam" id="PF13727">
    <property type="entry name" value="CoA_binding_3"/>
    <property type="match status" value="1"/>
</dbReference>
<dbReference type="PANTHER" id="PTHR30576">
    <property type="entry name" value="COLANIC BIOSYNTHESIS UDP-GLUCOSE LIPID CARRIER TRANSFERASE"/>
    <property type="match status" value="1"/>
</dbReference>
<dbReference type="GO" id="GO:0016020">
    <property type="term" value="C:membrane"/>
    <property type="evidence" value="ECO:0007669"/>
    <property type="project" value="UniProtKB-SubCell"/>
</dbReference>
<dbReference type="Pfam" id="PF02397">
    <property type="entry name" value="Bac_transf"/>
    <property type="match status" value="1"/>
</dbReference>
<dbReference type="InterPro" id="IPR003362">
    <property type="entry name" value="Bact_transf"/>
</dbReference>
<keyword evidence="3 9" id="KW-0808">Transferase</keyword>
<keyword evidence="5 7" id="KW-1133">Transmembrane helix</keyword>
<dbReference type="NCBIfam" id="TIGR03025">
    <property type="entry name" value="EPS_sugtrans"/>
    <property type="match status" value="1"/>
</dbReference>
<dbReference type="PANTHER" id="PTHR30576:SF10">
    <property type="entry name" value="SLL5057 PROTEIN"/>
    <property type="match status" value="1"/>
</dbReference>
<proteinExistence type="inferred from homology"/>
<dbReference type="AlphaFoldDB" id="A0AA46BMP9"/>
<evidence type="ECO:0000256" key="6">
    <source>
        <dbReference type="ARBA" id="ARBA00023136"/>
    </source>
</evidence>
<feature type="transmembrane region" description="Helical" evidence="7">
    <location>
        <begin position="320"/>
        <end position="342"/>
    </location>
</feature>
<evidence type="ECO:0000256" key="2">
    <source>
        <dbReference type="ARBA" id="ARBA00006464"/>
    </source>
</evidence>
<dbReference type="EMBL" id="UFYA01000001">
    <property type="protein sequence ID" value="STD07865.1"/>
    <property type="molecule type" value="Genomic_DNA"/>
</dbReference>
<keyword evidence="6 7" id="KW-0472">Membrane</keyword>
<comment type="subcellular location">
    <subcellularLocation>
        <location evidence="1">Membrane</location>
        <topology evidence="1">Multi-pass membrane protein</topology>
    </subcellularLocation>
</comment>
<feature type="transmembrane region" description="Helical" evidence="7">
    <location>
        <begin position="47"/>
        <end position="67"/>
    </location>
</feature>
<reference evidence="9 10" key="1">
    <citation type="submission" date="2018-06" db="EMBL/GenBank/DDBJ databases">
        <authorList>
            <consortium name="Pathogen Informatics"/>
            <person name="Doyle S."/>
        </authorList>
    </citation>
    <scope>NUCLEOTIDE SEQUENCE [LARGE SCALE GENOMIC DNA]</scope>
    <source>
        <strain evidence="9 10">NCTC7915</strain>
    </source>
</reference>